<comment type="caution">
    <text evidence="3">The sequence shown here is derived from an EMBL/GenBank/DDBJ whole genome shotgun (WGS) entry which is preliminary data.</text>
</comment>
<gene>
    <name evidence="3" type="ORF">AVEN_127696_1</name>
    <name evidence="4" type="ORF">AVEN_135141_1</name>
    <name evidence="5" type="ORF">AVEN_136105_1</name>
    <name evidence="2" type="ORF">AVEN_229083_1</name>
</gene>
<dbReference type="AlphaFoldDB" id="A0A4Y2IUJ4"/>
<sequence length="115" mass="12735">MPYKLTDGARSGQTTHVEGVPRLVNGVPGPVEDDAEPDGVRPVPVRVQDDNHVEVGYGDVHVQGTHLAHVVAHVGRLLPHVTRRDYVIAENERIHYLQPSITLITILKILIKNFI</sequence>
<protein>
    <submittedName>
        <fullName evidence="3">Uncharacterized protein</fullName>
    </submittedName>
</protein>
<dbReference type="Proteomes" id="UP000499080">
    <property type="component" value="Unassembled WGS sequence"/>
</dbReference>
<name>A0A4Y2IUJ4_ARAVE</name>
<evidence type="ECO:0000313" key="6">
    <source>
        <dbReference type="Proteomes" id="UP000499080"/>
    </source>
</evidence>
<evidence type="ECO:0000313" key="3">
    <source>
        <dbReference type="EMBL" id="GBM81551.1"/>
    </source>
</evidence>
<evidence type="ECO:0000313" key="5">
    <source>
        <dbReference type="EMBL" id="GBM81560.1"/>
    </source>
</evidence>
<proteinExistence type="predicted"/>
<dbReference type="EMBL" id="BGPR01187496">
    <property type="protein sequence ID" value="GBM81551.1"/>
    <property type="molecule type" value="Genomic_DNA"/>
</dbReference>
<accession>A0A4Y2IUJ4</accession>
<keyword evidence="6" id="KW-1185">Reference proteome</keyword>
<organism evidence="3 6">
    <name type="scientific">Araneus ventricosus</name>
    <name type="common">Orbweaver spider</name>
    <name type="synonym">Epeira ventricosa</name>
    <dbReference type="NCBI Taxonomy" id="182803"/>
    <lineage>
        <taxon>Eukaryota</taxon>
        <taxon>Metazoa</taxon>
        <taxon>Ecdysozoa</taxon>
        <taxon>Arthropoda</taxon>
        <taxon>Chelicerata</taxon>
        <taxon>Arachnida</taxon>
        <taxon>Araneae</taxon>
        <taxon>Araneomorphae</taxon>
        <taxon>Entelegynae</taxon>
        <taxon>Araneoidea</taxon>
        <taxon>Araneidae</taxon>
        <taxon>Araneus</taxon>
    </lineage>
</organism>
<evidence type="ECO:0000313" key="2">
    <source>
        <dbReference type="EMBL" id="GBM81440.1"/>
    </source>
</evidence>
<evidence type="ECO:0000313" key="4">
    <source>
        <dbReference type="EMBL" id="GBM81554.1"/>
    </source>
</evidence>
<dbReference type="EMBL" id="BGPR01187499">
    <property type="protein sequence ID" value="GBM81560.1"/>
    <property type="molecule type" value="Genomic_DNA"/>
</dbReference>
<reference evidence="3 6" key="1">
    <citation type="journal article" date="2019" name="Sci. Rep.">
        <title>Orb-weaving spider Araneus ventricosus genome elucidates the spidroin gene catalogue.</title>
        <authorList>
            <person name="Kono N."/>
            <person name="Nakamura H."/>
            <person name="Ohtoshi R."/>
            <person name="Moran D.A.P."/>
            <person name="Shinohara A."/>
            <person name="Yoshida Y."/>
            <person name="Fujiwara M."/>
            <person name="Mori M."/>
            <person name="Tomita M."/>
            <person name="Arakawa K."/>
        </authorList>
    </citation>
    <scope>NUCLEOTIDE SEQUENCE [LARGE SCALE GENOMIC DNA]</scope>
</reference>
<feature type="region of interest" description="Disordered" evidence="1">
    <location>
        <begin position="1"/>
        <end position="43"/>
    </location>
</feature>
<evidence type="ECO:0000256" key="1">
    <source>
        <dbReference type="SAM" id="MobiDB-lite"/>
    </source>
</evidence>
<dbReference type="EMBL" id="BGPR01187498">
    <property type="protein sequence ID" value="GBM81554.1"/>
    <property type="molecule type" value="Genomic_DNA"/>
</dbReference>
<dbReference type="EMBL" id="BGPR01187464">
    <property type="protein sequence ID" value="GBM81440.1"/>
    <property type="molecule type" value="Genomic_DNA"/>
</dbReference>